<reference evidence="3 4" key="1">
    <citation type="journal article" date="2019" name="Nat. Med.">
        <title>A library of human gut bacterial isolates paired with longitudinal multiomics data enables mechanistic microbiome research.</title>
        <authorList>
            <person name="Poyet M."/>
            <person name="Groussin M."/>
            <person name="Gibbons S.M."/>
            <person name="Avila-Pacheco J."/>
            <person name="Jiang X."/>
            <person name="Kearney S.M."/>
            <person name="Perrotta A.R."/>
            <person name="Berdy B."/>
            <person name="Zhao S."/>
            <person name="Lieberman T.D."/>
            <person name="Swanson P.K."/>
            <person name="Smith M."/>
            <person name="Roesemann S."/>
            <person name="Alexander J.E."/>
            <person name="Rich S.A."/>
            <person name="Livny J."/>
            <person name="Vlamakis H."/>
            <person name="Clish C."/>
            <person name="Bullock K."/>
            <person name="Deik A."/>
            <person name="Scott J."/>
            <person name="Pierce K.A."/>
            <person name="Xavier R.J."/>
            <person name="Alm E.J."/>
        </authorList>
    </citation>
    <scope>NUCLEOTIDE SEQUENCE [LARGE SCALE GENOMIC DNA]</scope>
    <source>
        <strain evidence="3 4">BIOML-A5</strain>
    </source>
</reference>
<dbReference type="GO" id="GO:0005829">
    <property type="term" value="C:cytosol"/>
    <property type="evidence" value="ECO:0007669"/>
    <property type="project" value="TreeGrafter"/>
</dbReference>
<gene>
    <name evidence="3" type="ORF">GKE90_03930</name>
</gene>
<dbReference type="PANTHER" id="PTHR46797:SF1">
    <property type="entry name" value="METHYLPHOSPHONATE SYNTHASE"/>
    <property type="match status" value="1"/>
</dbReference>
<dbReference type="PROSITE" id="PS50943">
    <property type="entry name" value="HTH_CROC1"/>
    <property type="match status" value="1"/>
</dbReference>
<dbReference type="AlphaFoldDB" id="A0A6I2RAP9"/>
<evidence type="ECO:0000313" key="4">
    <source>
        <dbReference type="Proteomes" id="UP000429811"/>
    </source>
</evidence>
<sequence>MPTICYVIIIATLQLRALVMAMQIGDLIRMKREEHGLTQEQLAELIGKSAGYIGQLERGLSMASIPTLKRLVNVLSLDANQIFYDEKQDQYQFSELENMLSELDEPVQKFIQDSIRTAFHKKHS</sequence>
<dbReference type="Gene3D" id="1.10.260.40">
    <property type="entry name" value="lambda repressor-like DNA-binding domains"/>
    <property type="match status" value="1"/>
</dbReference>
<dbReference type="SMART" id="SM00530">
    <property type="entry name" value="HTH_XRE"/>
    <property type="match status" value="1"/>
</dbReference>
<proteinExistence type="predicted"/>
<dbReference type="SUPFAM" id="SSF47413">
    <property type="entry name" value="lambda repressor-like DNA-binding domains"/>
    <property type="match status" value="1"/>
</dbReference>
<dbReference type="Pfam" id="PF01381">
    <property type="entry name" value="HTH_3"/>
    <property type="match status" value="1"/>
</dbReference>
<dbReference type="GO" id="GO:0003677">
    <property type="term" value="F:DNA binding"/>
    <property type="evidence" value="ECO:0007669"/>
    <property type="project" value="UniProtKB-KW"/>
</dbReference>
<dbReference type="PANTHER" id="PTHR46797">
    <property type="entry name" value="HTH-TYPE TRANSCRIPTIONAL REGULATOR"/>
    <property type="match status" value="1"/>
</dbReference>
<dbReference type="RefSeq" id="WP_007494410.1">
    <property type="nucleotide sequence ID" value="NZ_JADNGA010000001.1"/>
</dbReference>
<evidence type="ECO:0000313" key="3">
    <source>
        <dbReference type="EMBL" id="MSB47851.1"/>
    </source>
</evidence>
<name>A0A6I2RAP9_FLAPL</name>
<comment type="caution">
    <text evidence="3">The sequence shown here is derived from an EMBL/GenBank/DDBJ whole genome shotgun (WGS) entry which is preliminary data.</text>
</comment>
<accession>A0A6I2RAP9</accession>
<dbReference type="Proteomes" id="UP000429811">
    <property type="component" value="Unassembled WGS sequence"/>
</dbReference>
<dbReference type="InterPro" id="IPR001387">
    <property type="entry name" value="Cro/C1-type_HTH"/>
</dbReference>
<protein>
    <submittedName>
        <fullName evidence="3">Helix-turn-helix domain-containing protein</fullName>
    </submittedName>
</protein>
<keyword evidence="1" id="KW-0238">DNA-binding</keyword>
<evidence type="ECO:0000256" key="1">
    <source>
        <dbReference type="ARBA" id="ARBA00023125"/>
    </source>
</evidence>
<evidence type="ECO:0000259" key="2">
    <source>
        <dbReference type="PROSITE" id="PS50943"/>
    </source>
</evidence>
<feature type="domain" description="HTH cro/C1-type" evidence="2">
    <location>
        <begin position="28"/>
        <end position="82"/>
    </location>
</feature>
<dbReference type="GO" id="GO:0003700">
    <property type="term" value="F:DNA-binding transcription factor activity"/>
    <property type="evidence" value="ECO:0007669"/>
    <property type="project" value="TreeGrafter"/>
</dbReference>
<dbReference type="InterPro" id="IPR050807">
    <property type="entry name" value="TransReg_Diox_bact_type"/>
</dbReference>
<dbReference type="CDD" id="cd00093">
    <property type="entry name" value="HTH_XRE"/>
    <property type="match status" value="1"/>
</dbReference>
<organism evidence="3 4">
    <name type="scientific">Flavonifractor plautii</name>
    <name type="common">Fusobacterium plautii</name>
    <dbReference type="NCBI Taxonomy" id="292800"/>
    <lineage>
        <taxon>Bacteria</taxon>
        <taxon>Bacillati</taxon>
        <taxon>Bacillota</taxon>
        <taxon>Clostridia</taxon>
        <taxon>Eubacteriales</taxon>
        <taxon>Oscillospiraceae</taxon>
        <taxon>Flavonifractor</taxon>
    </lineage>
</organism>
<dbReference type="InterPro" id="IPR010982">
    <property type="entry name" value="Lambda_DNA-bd_dom_sf"/>
</dbReference>
<dbReference type="EMBL" id="WKPO01000003">
    <property type="protein sequence ID" value="MSB47851.1"/>
    <property type="molecule type" value="Genomic_DNA"/>
</dbReference>